<accession>A0ABU7RDQ0</accession>
<evidence type="ECO:0000313" key="4">
    <source>
        <dbReference type="Proteomes" id="UP001357452"/>
    </source>
</evidence>
<dbReference type="RefSeq" id="WP_330973527.1">
    <property type="nucleotide sequence ID" value="NZ_JAZGLY010000001.1"/>
</dbReference>
<keyword evidence="2" id="KW-0479">Metal-binding</keyword>
<protein>
    <submittedName>
        <fullName evidence="3">DinB family protein</fullName>
    </submittedName>
</protein>
<dbReference type="EMBL" id="JAZGLY010000001">
    <property type="protein sequence ID" value="MEE6186124.1"/>
    <property type="molecule type" value="Genomic_DNA"/>
</dbReference>
<dbReference type="InterPro" id="IPR034660">
    <property type="entry name" value="DinB/YfiT-like"/>
</dbReference>
<proteinExistence type="inferred from homology"/>
<dbReference type="Pfam" id="PF05163">
    <property type="entry name" value="DinB"/>
    <property type="match status" value="1"/>
</dbReference>
<comment type="caution">
    <text evidence="3">The sequence shown here is derived from an EMBL/GenBank/DDBJ whole genome shotgun (WGS) entry which is preliminary data.</text>
</comment>
<keyword evidence="4" id="KW-1185">Reference proteome</keyword>
<comment type="similarity">
    <text evidence="1">Belongs to the DinB family.</text>
</comment>
<sequence>MTKEYFKELASYNAWANAQVCNWILQLSNEQWGQQMTSSFNSIEATVLHVVSAENIWLQRFQELEHTEWLQSSFSGTKEELVDIWRNVFRDIKTFLETFEESKLHAPLHFKTLNGTPDAKPYYQVFAHMFNHSTYHRGQLVTMLRQVGFTEVASTDLLNFYRQS</sequence>
<gene>
    <name evidence="3" type="ORF">V2H41_02435</name>
</gene>
<evidence type="ECO:0000313" key="3">
    <source>
        <dbReference type="EMBL" id="MEE6186124.1"/>
    </source>
</evidence>
<reference evidence="3 4" key="1">
    <citation type="submission" date="2024-01" db="EMBL/GenBank/DDBJ databases">
        <title>Niabella digestum sp. nov., isolated from waste digestion system.</title>
        <authorList>
            <person name="Zhang L."/>
        </authorList>
    </citation>
    <scope>NUCLEOTIDE SEQUENCE [LARGE SCALE GENOMIC DNA]</scope>
    <source>
        <strain evidence="3 4">A18</strain>
    </source>
</reference>
<dbReference type="Proteomes" id="UP001357452">
    <property type="component" value="Unassembled WGS sequence"/>
</dbReference>
<dbReference type="SUPFAM" id="SSF109854">
    <property type="entry name" value="DinB/YfiT-like putative metalloenzymes"/>
    <property type="match status" value="1"/>
</dbReference>
<dbReference type="InterPro" id="IPR007837">
    <property type="entry name" value="DinB"/>
</dbReference>
<name>A0ABU7RDQ0_9BACT</name>
<dbReference type="PANTHER" id="PTHR37302:SF3">
    <property type="entry name" value="DAMAGE-INDUCIBLE PROTEIN DINB"/>
    <property type="match status" value="1"/>
</dbReference>
<organism evidence="3 4">
    <name type="scientific">Niabella digestorum</name>
    <dbReference type="NCBI Taxonomy" id="3117701"/>
    <lineage>
        <taxon>Bacteria</taxon>
        <taxon>Pseudomonadati</taxon>
        <taxon>Bacteroidota</taxon>
        <taxon>Chitinophagia</taxon>
        <taxon>Chitinophagales</taxon>
        <taxon>Chitinophagaceae</taxon>
        <taxon>Niabella</taxon>
    </lineage>
</organism>
<dbReference type="PANTHER" id="PTHR37302">
    <property type="entry name" value="SLR1116 PROTEIN"/>
    <property type="match status" value="1"/>
</dbReference>
<evidence type="ECO:0000256" key="1">
    <source>
        <dbReference type="ARBA" id="ARBA00008635"/>
    </source>
</evidence>
<dbReference type="Gene3D" id="1.20.120.450">
    <property type="entry name" value="dinb family like domain"/>
    <property type="match status" value="1"/>
</dbReference>
<evidence type="ECO:0000256" key="2">
    <source>
        <dbReference type="ARBA" id="ARBA00022723"/>
    </source>
</evidence>